<dbReference type="SUPFAM" id="SSF48452">
    <property type="entry name" value="TPR-like"/>
    <property type="match status" value="1"/>
</dbReference>
<evidence type="ECO:0000313" key="8">
    <source>
        <dbReference type="EMBL" id="KAE9187134.1"/>
    </source>
</evidence>
<proteinExistence type="inferred from homology"/>
<accession>A0A6A4CGF6</accession>
<keyword evidence="4" id="KW-0547">Nucleotide-binding</keyword>
<dbReference type="InterPro" id="IPR011063">
    <property type="entry name" value="TilS/TtcA_N"/>
</dbReference>
<protein>
    <recommendedName>
        <fullName evidence="1">tRNA(Ile)-lysidine synthetase</fullName>
        <ecNumber evidence="1">6.3.4.19</ecNumber>
    </recommendedName>
</protein>
<evidence type="ECO:0000313" key="10">
    <source>
        <dbReference type="Proteomes" id="UP000433483"/>
    </source>
</evidence>
<dbReference type="GO" id="GO:0008033">
    <property type="term" value="P:tRNA processing"/>
    <property type="evidence" value="ECO:0007669"/>
    <property type="project" value="UniProtKB-KW"/>
</dbReference>
<dbReference type="Proteomes" id="UP000437068">
    <property type="component" value="Unassembled WGS sequence"/>
</dbReference>
<dbReference type="PANTHER" id="PTHR43033">
    <property type="entry name" value="TRNA(ILE)-LYSIDINE SYNTHASE-RELATED"/>
    <property type="match status" value="1"/>
</dbReference>
<evidence type="ECO:0000259" key="7">
    <source>
        <dbReference type="Pfam" id="PF01171"/>
    </source>
</evidence>
<dbReference type="Proteomes" id="UP000433483">
    <property type="component" value="Unassembled WGS sequence"/>
</dbReference>
<keyword evidence="3" id="KW-0819">tRNA processing</keyword>
<feature type="domain" description="tRNA(Ile)-lysidine/2-thiocytidine synthase N-terminal" evidence="7">
    <location>
        <begin position="248"/>
        <end position="420"/>
    </location>
</feature>
<dbReference type="OrthoDB" id="434144at2759"/>
<evidence type="ECO:0000256" key="6">
    <source>
        <dbReference type="ARBA" id="ARBA00048539"/>
    </source>
</evidence>
<evidence type="ECO:0000313" key="9">
    <source>
        <dbReference type="EMBL" id="KAE9289932.1"/>
    </source>
</evidence>
<reference evidence="10 11" key="1">
    <citation type="submission" date="2018-08" db="EMBL/GenBank/DDBJ databases">
        <title>Genomic investigation of the strawberry pathogen Phytophthora fragariae indicates pathogenicity is determined by transcriptional variation in three key races.</title>
        <authorList>
            <person name="Adams T.M."/>
            <person name="Armitage A.D."/>
            <person name="Sobczyk M.K."/>
            <person name="Bates H.J."/>
            <person name="Dunwell J.M."/>
            <person name="Nellist C.F."/>
            <person name="Harrison R.J."/>
        </authorList>
    </citation>
    <scope>NUCLEOTIDE SEQUENCE [LARGE SCALE GENOMIC DNA]</scope>
    <source>
        <strain evidence="9 11">A4</strain>
        <strain evidence="8 10">NOV-27</strain>
    </source>
</reference>
<evidence type="ECO:0000256" key="5">
    <source>
        <dbReference type="ARBA" id="ARBA00022840"/>
    </source>
</evidence>
<comment type="catalytic activity">
    <reaction evidence="6">
        <text>cytidine(34) in tRNA(Ile2) + L-lysine + ATP = lysidine(34) in tRNA(Ile2) + AMP + diphosphate + H(+)</text>
        <dbReference type="Rhea" id="RHEA:43744"/>
        <dbReference type="Rhea" id="RHEA-COMP:10625"/>
        <dbReference type="Rhea" id="RHEA-COMP:10670"/>
        <dbReference type="ChEBI" id="CHEBI:15378"/>
        <dbReference type="ChEBI" id="CHEBI:30616"/>
        <dbReference type="ChEBI" id="CHEBI:32551"/>
        <dbReference type="ChEBI" id="CHEBI:33019"/>
        <dbReference type="ChEBI" id="CHEBI:82748"/>
        <dbReference type="ChEBI" id="CHEBI:83665"/>
        <dbReference type="ChEBI" id="CHEBI:456215"/>
        <dbReference type="EC" id="6.3.4.19"/>
    </reaction>
</comment>
<dbReference type="EC" id="6.3.4.19" evidence="1"/>
<comment type="caution">
    <text evidence="9">The sequence shown here is derived from an EMBL/GenBank/DDBJ whole genome shotgun (WGS) entry which is preliminary data.</text>
</comment>
<name>A0A6A4CGF6_9STRA</name>
<sequence length="693" mass="78837">MFFSKRYVAKSSGQNSSSSVMTSEAHQVLSFWFDGDQAETHRCKWFPSDGSDAQQATDAQVTQQFGALLARAEARELESWRDKGPDACVALVLLLDQFSRHVYRDRNVAANVEQLKRNDTHALTIVEQSLLPKRWHETLPVPRFVFALMPLRHSPTPERLNDVLAAIEARRQLQEQHGDLLEKFRRTTTGRLQHLRGGPQTTTTGISEDDILESAFMETDESDMHRNRLYRVMDEYLTQMKAREHSHLAVSLSGGVDSMVVAYLMHKLSDKHGGFKVVAVHLDYGNRPESGAECGYVRRWCERFGMIFHVRRIDEVKRATTRRDDYERVSREIRYTTYAEVMEKYAIPGMCFGHHRGDVQENVISNMMKGLSLLNLNGMAASSIVNGVRIWRPLLDFDKDVIFEYAHRYGIPYFKDTTPKWSTRGKLRNHLVPLLRDMYGDGFLNNLSALGAESTQCAELVDSQVLAPIMKSVGQSEVAVWVDCGLLTDQPFFVWKEVFRQVCHSIMGNSMVREKPLHELIQKLERLEAGPVGKAKHKNKDAEVGSWVTLKKGNRSFLTKDKQLIIFRDRFFPRKAYAAAITPIVAGNSYVFGPWKVQTELLDGHHATVQELRDHKPLTVWDLVHANGLSYVFPNAPQLVIDCDSRFHVLRAIEKVVTDAMPIVSSVGAFDVVTPGDVTSKWVHVTMTYNNSQ</sequence>
<dbReference type="InterPro" id="IPR010323">
    <property type="entry name" value="DUF924"/>
</dbReference>
<keyword evidence="10" id="KW-1185">Reference proteome</keyword>
<dbReference type="PANTHER" id="PTHR43033:SF3">
    <property type="entry name" value="TRNA(ILE)-LYSIDINE SYNTHETASE"/>
    <property type="match status" value="1"/>
</dbReference>
<dbReference type="Pfam" id="PF06041">
    <property type="entry name" value="DUF924"/>
    <property type="match status" value="1"/>
</dbReference>
<evidence type="ECO:0000256" key="3">
    <source>
        <dbReference type="ARBA" id="ARBA00022694"/>
    </source>
</evidence>
<dbReference type="CDD" id="cd01992">
    <property type="entry name" value="TilS_N"/>
    <property type="match status" value="1"/>
</dbReference>
<dbReference type="InterPro" id="IPR011990">
    <property type="entry name" value="TPR-like_helical_dom_sf"/>
</dbReference>
<dbReference type="Gene3D" id="3.40.50.620">
    <property type="entry name" value="HUPs"/>
    <property type="match status" value="1"/>
</dbReference>
<dbReference type="InterPro" id="IPR012795">
    <property type="entry name" value="tRNA_Ile_lys_synt_N"/>
</dbReference>
<evidence type="ECO:0000313" key="11">
    <source>
        <dbReference type="Proteomes" id="UP000437068"/>
    </source>
</evidence>
<dbReference type="EMBL" id="QXGB01001678">
    <property type="protein sequence ID" value="KAE9187134.1"/>
    <property type="molecule type" value="Genomic_DNA"/>
</dbReference>
<organism evidence="9 11">
    <name type="scientific">Phytophthora fragariae</name>
    <dbReference type="NCBI Taxonomy" id="53985"/>
    <lineage>
        <taxon>Eukaryota</taxon>
        <taxon>Sar</taxon>
        <taxon>Stramenopiles</taxon>
        <taxon>Oomycota</taxon>
        <taxon>Peronosporomycetes</taxon>
        <taxon>Peronosporales</taxon>
        <taxon>Peronosporaceae</taxon>
        <taxon>Phytophthora</taxon>
    </lineage>
</organism>
<dbReference type="InterPro" id="IPR014729">
    <property type="entry name" value="Rossmann-like_a/b/a_fold"/>
</dbReference>
<dbReference type="AlphaFoldDB" id="A0A6A4CGF6"/>
<dbReference type="Pfam" id="PF01171">
    <property type="entry name" value="ATP_bind_3"/>
    <property type="match status" value="1"/>
</dbReference>
<dbReference type="EMBL" id="QXGE01001650">
    <property type="protein sequence ID" value="KAE9289932.1"/>
    <property type="molecule type" value="Genomic_DNA"/>
</dbReference>
<dbReference type="GO" id="GO:0005524">
    <property type="term" value="F:ATP binding"/>
    <property type="evidence" value="ECO:0007669"/>
    <property type="project" value="UniProtKB-KW"/>
</dbReference>
<gene>
    <name evidence="9" type="ORF">PF001_g19811</name>
    <name evidence="8" type="ORF">PF005_g20572</name>
</gene>
<dbReference type="SUPFAM" id="SSF52402">
    <property type="entry name" value="Adenine nucleotide alpha hydrolases-like"/>
    <property type="match status" value="1"/>
</dbReference>
<dbReference type="InterPro" id="IPR012094">
    <property type="entry name" value="tRNA_Ile_lys_synt"/>
</dbReference>
<evidence type="ECO:0000256" key="1">
    <source>
        <dbReference type="ARBA" id="ARBA00013267"/>
    </source>
</evidence>
<evidence type="ECO:0000256" key="4">
    <source>
        <dbReference type="ARBA" id="ARBA00022741"/>
    </source>
</evidence>
<dbReference type="HAMAP" id="MF_01161">
    <property type="entry name" value="tRNA_Ile_lys_synt"/>
    <property type="match status" value="1"/>
</dbReference>
<evidence type="ECO:0000256" key="2">
    <source>
        <dbReference type="ARBA" id="ARBA00022598"/>
    </source>
</evidence>
<keyword evidence="5" id="KW-0067">ATP-binding</keyword>
<dbReference type="Gene3D" id="1.20.58.320">
    <property type="entry name" value="TPR-like"/>
    <property type="match status" value="1"/>
</dbReference>
<dbReference type="NCBIfam" id="TIGR02432">
    <property type="entry name" value="lysidine_TilS_N"/>
    <property type="match status" value="1"/>
</dbReference>
<keyword evidence="2" id="KW-0436">Ligase</keyword>
<dbReference type="GO" id="GO:0032267">
    <property type="term" value="F:tRNA(Ile)-lysidine synthase activity"/>
    <property type="evidence" value="ECO:0007669"/>
    <property type="project" value="UniProtKB-EC"/>
</dbReference>